<evidence type="ECO:0000313" key="1">
    <source>
        <dbReference type="WBParaSite" id="HDID_0000654101-mRNA-1"/>
    </source>
</evidence>
<accession>A0A0R3SNM6</accession>
<dbReference type="AlphaFoldDB" id="A0A0R3SNM6"/>
<sequence>LLKLSEARPLFPDNPIPGVVAVLTKKRKLFPEFFPTSPSSFALPRLMMPINYKHTRRPKCARNCSRLGRLLQT</sequence>
<name>A0A0R3SNM6_HYMDI</name>
<proteinExistence type="predicted"/>
<organism evidence="1">
    <name type="scientific">Hymenolepis diminuta</name>
    <name type="common">Rat tapeworm</name>
    <dbReference type="NCBI Taxonomy" id="6216"/>
    <lineage>
        <taxon>Eukaryota</taxon>
        <taxon>Metazoa</taxon>
        <taxon>Spiralia</taxon>
        <taxon>Lophotrochozoa</taxon>
        <taxon>Platyhelminthes</taxon>
        <taxon>Cestoda</taxon>
        <taxon>Eucestoda</taxon>
        <taxon>Cyclophyllidea</taxon>
        <taxon>Hymenolepididae</taxon>
        <taxon>Hymenolepis</taxon>
    </lineage>
</organism>
<protein>
    <submittedName>
        <fullName evidence="1">Ovule protein</fullName>
    </submittedName>
</protein>
<reference evidence="1" key="1">
    <citation type="submission" date="2017-02" db="UniProtKB">
        <authorList>
            <consortium name="WormBaseParasite"/>
        </authorList>
    </citation>
    <scope>IDENTIFICATION</scope>
</reference>
<dbReference type="WBParaSite" id="HDID_0000654101-mRNA-1">
    <property type="protein sequence ID" value="HDID_0000654101-mRNA-1"/>
    <property type="gene ID" value="HDID_0000654101"/>
</dbReference>